<organism evidence="1 2">
    <name type="scientific">Oncorhynchus mykiss</name>
    <name type="common">Rainbow trout</name>
    <name type="synonym">Salmo gairdneri</name>
    <dbReference type="NCBI Taxonomy" id="8022"/>
    <lineage>
        <taxon>Eukaryota</taxon>
        <taxon>Metazoa</taxon>
        <taxon>Chordata</taxon>
        <taxon>Craniata</taxon>
        <taxon>Vertebrata</taxon>
        <taxon>Euteleostomi</taxon>
        <taxon>Actinopterygii</taxon>
        <taxon>Neopterygii</taxon>
        <taxon>Teleostei</taxon>
        <taxon>Protacanthopterygii</taxon>
        <taxon>Salmoniformes</taxon>
        <taxon>Salmonidae</taxon>
        <taxon>Salmoninae</taxon>
        <taxon>Oncorhynchus</taxon>
    </lineage>
</organism>
<reference evidence="1 2" key="1">
    <citation type="journal article" date="2014" name="Nat. Commun.">
        <title>The rainbow trout genome provides novel insights into evolution after whole-genome duplication in vertebrates.</title>
        <authorList>
            <person name="Berthelot C."/>
            <person name="Brunet F."/>
            <person name="Chalopin D."/>
            <person name="Juanchich A."/>
            <person name="Bernard M."/>
            <person name="Noel B."/>
            <person name="Bento P."/>
            <person name="Da Silva C."/>
            <person name="Labadie K."/>
            <person name="Alberti A."/>
            <person name="Aury J.M."/>
            <person name="Louis A."/>
            <person name="Dehais P."/>
            <person name="Bardou P."/>
            <person name="Montfort J."/>
            <person name="Klopp C."/>
            <person name="Cabau C."/>
            <person name="Gaspin C."/>
            <person name="Thorgaard G.H."/>
            <person name="Boussaha M."/>
            <person name="Quillet E."/>
            <person name="Guyomard R."/>
            <person name="Galiana D."/>
            <person name="Bobe J."/>
            <person name="Volff J.N."/>
            <person name="Genet C."/>
            <person name="Wincker P."/>
            <person name="Jaillon O."/>
            <person name="Roest Crollius H."/>
            <person name="Guiguen Y."/>
        </authorList>
    </citation>
    <scope>NUCLEOTIDE SEQUENCE [LARGE SCALE GENOMIC DNA]</scope>
</reference>
<dbReference type="Gene3D" id="2.170.130.30">
    <property type="match status" value="1"/>
</dbReference>
<proteinExistence type="predicted"/>
<gene>
    <name evidence="1" type="ORF">GSONMT00079494001</name>
</gene>
<evidence type="ECO:0000313" key="1">
    <source>
        <dbReference type="EMBL" id="CDQ59256.1"/>
    </source>
</evidence>
<dbReference type="EMBL" id="FR904320">
    <property type="protein sequence ID" value="CDQ59256.1"/>
    <property type="molecule type" value="Genomic_DNA"/>
</dbReference>
<sequence length="55" mass="6349">MRRLQETNAGFNFPYTEDPNYGPFLVNVNGVAGNNTENFLGDPCIDWEEWDHNQT</sequence>
<name>A0A060VWV2_ONCMY</name>
<accession>A0A060VWV2</accession>
<evidence type="ECO:0000313" key="2">
    <source>
        <dbReference type="Proteomes" id="UP000193380"/>
    </source>
</evidence>
<dbReference type="AlphaFoldDB" id="A0A060VWV2"/>
<dbReference type="PaxDb" id="8022-A0A060VWV2"/>
<dbReference type="Proteomes" id="UP000193380">
    <property type="component" value="Chromosome 24"/>
</dbReference>
<protein>
    <submittedName>
        <fullName evidence="1">Uncharacterized protein</fullName>
    </submittedName>
</protein>